<feature type="domain" description="Acyltransferase 3" evidence="2">
    <location>
        <begin position="18"/>
        <end position="364"/>
    </location>
</feature>
<feature type="transmembrane region" description="Helical" evidence="1">
    <location>
        <begin position="346"/>
        <end position="371"/>
    </location>
</feature>
<evidence type="ECO:0000256" key="1">
    <source>
        <dbReference type="SAM" id="Phobius"/>
    </source>
</evidence>
<proteinExistence type="predicted"/>
<feature type="transmembrane region" description="Helical" evidence="1">
    <location>
        <begin position="152"/>
        <end position="171"/>
    </location>
</feature>
<feature type="transmembrane region" description="Helical" evidence="1">
    <location>
        <begin position="210"/>
        <end position="229"/>
    </location>
</feature>
<accession>A0AAU7CVR5</accession>
<dbReference type="Pfam" id="PF01757">
    <property type="entry name" value="Acyl_transf_3"/>
    <property type="match status" value="1"/>
</dbReference>
<feature type="transmembrane region" description="Helical" evidence="1">
    <location>
        <begin position="272"/>
        <end position="294"/>
    </location>
</feature>
<dbReference type="GO" id="GO:0016020">
    <property type="term" value="C:membrane"/>
    <property type="evidence" value="ECO:0007669"/>
    <property type="project" value="TreeGrafter"/>
</dbReference>
<dbReference type="EC" id="2.3.-.-" evidence="4"/>
<dbReference type="KEGG" id="epl:P4G45_11295"/>
<feature type="transmembrane region" description="Helical" evidence="1">
    <location>
        <begin position="97"/>
        <end position="118"/>
    </location>
</feature>
<gene>
    <name evidence="3" type="ORF">P4G45_11295</name>
    <name evidence="4" type="ORF">P8936_11240</name>
</gene>
<reference evidence="4" key="1">
    <citation type="submission" date="2023-03" db="EMBL/GenBank/DDBJ databases">
        <title>Edaphobacter sp.</title>
        <authorList>
            <person name="Huber K.J."/>
            <person name="Papendorf J."/>
            <person name="Pilke C."/>
            <person name="Bunk B."/>
            <person name="Sproeer C."/>
            <person name="Pester M."/>
        </authorList>
    </citation>
    <scope>NUCLEOTIDE SEQUENCE</scope>
    <source>
        <strain evidence="3">DSM 109919</strain>
        <strain evidence="4">DSM 109920</strain>
    </source>
</reference>
<sequence length="398" mass="45517">MPQITSPREAGPYSRHVPSLDGLRGMAVLAVMASHLFPGTTRGTWLQPIGATLIFGANGVDLFFVLSGFLITGILFDSISDSGYFRKFYARRTLRIFPLYYGVLFLLFLLTPLIGFHWHRMNWALLFYLQNTNIFGTFYTFQLGHGISLDHFWSLAVEEQFYLVWPLAVFFIRDLRKLLWVCCSVSFVALLLRFLLIFHHVNYNFVNRSTFSRADSLLLGAVLALLLRSRLHDAVLASAKKIFFAIVAVIVALNLSRFLIERHSEWLFAFDSSYLAIRYTLVALGSAALIAWCLRPSSRTRIFFEGRTLRFFGKYSYGLYVLHYAAAGFFIATFRSWILHFTSSKLIGVVVAGFLTFLVAIVLAYASYNLYEKQFLRMKRYFDYDRSGAVKTPSPAAH</sequence>
<feature type="transmembrane region" description="Helical" evidence="1">
    <location>
        <begin position="49"/>
        <end position="76"/>
    </location>
</feature>
<dbReference type="PANTHER" id="PTHR23028:SF53">
    <property type="entry name" value="ACYL_TRANSF_3 DOMAIN-CONTAINING PROTEIN"/>
    <property type="match status" value="1"/>
</dbReference>
<dbReference type="GO" id="GO:0000271">
    <property type="term" value="P:polysaccharide biosynthetic process"/>
    <property type="evidence" value="ECO:0007669"/>
    <property type="project" value="TreeGrafter"/>
</dbReference>
<dbReference type="InterPro" id="IPR050879">
    <property type="entry name" value="Acyltransferase_3"/>
</dbReference>
<dbReference type="GO" id="GO:0016747">
    <property type="term" value="F:acyltransferase activity, transferring groups other than amino-acyl groups"/>
    <property type="evidence" value="ECO:0007669"/>
    <property type="project" value="InterPro"/>
</dbReference>
<keyword evidence="4" id="KW-0808">Transferase</keyword>
<keyword evidence="1" id="KW-0472">Membrane</keyword>
<evidence type="ECO:0000313" key="3">
    <source>
        <dbReference type="EMBL" id="XBH09073.1"/>
    </source>
</evidence>
<keyword evidence="1" id="KW-0812">Transmembrane</keyword>
<accession>A0AAU7D2U8</accession>
<keyword evidence="4" id="KW-0012">Acyltransferase</keyword>
<evidence type="ECO:0000313" key="4">
    <source>
        <dbReference type="EMBL" id="XBH12277.1"/>
    </source>
</evidence>
<feature type="transmembrane region" description="Helical" evidence="1">
    <location>
        <begin position="315"/>
        <end position="334"/>
    </location>
</feature>
<feature type="transmembrane region" description="Helical" evidence="1">
    <location>
        <begin position="178"/>
        <end position="198"/>
    </location>
</feature>
<evidence type="ECO:0000259" key="2">
    <source>
        <dbReference type="Pfam" id="PF01757"/>
    </source>
</evidence>
<keyword evidence="1" id="KW-1133">Transmembrane helix</keyword>
<dbReference type="EMBL" id="CP121195">
    <property type="protein sequence ID" value="XBH12277.1"/>
    <property type="molecule type" value="Genomic_DNA"/>
</dbReference>
<dbReference type="RefSeq" id="WP_348266583.1">
    <property type="nucleotide sequence ID" value="NZ_CP121194.1"/>
</dbReference>
<dbReference type="EMBL" id="CP121194">
    <property type="protein sequence ID" value="XBH09073.1"/>
    <property type="molecule type" value="Genomic_DNA"/>
</dbReference>
<dbReference type="AlphaFoldDB" id="A0AAU7D2U8"/>
<feature type="transmembrane region" description="Helical" evidence="1">
    <location>
        <begin position="241"/>
        <end position="260"/>
    </location>
</feature>
<dbReference type="InterPro" id="IPR002656">
    <property type="entry name" value="Acyl_transf_3_dom"/>
</dbReference>
<protein>
    <submittedName>
        <fullName evidence="4">Acyltransferase</fullName>
        <ecNumber evidence="4">2.3.-.-</ecNumber>
    </submittedName>
</protein>
<name>A0AAU7D2U8_9BACT</name>
<organism evidence="4">
    <name type="scientific">Edaphobacter paludis</name>
    <dbReference type="NCBI Taxonomy" id="3035702"/>
    <lineage>
        <taxon>Bacteria</taxon>
        <taxon>Pseudomonadati</taxon>
        <taxon>Acidobacteriota</taxon>
        <taxon>Terriglobia</taxon>
        <taxon>Terriglobales</taxon>
        <taxon>Acidobacteriaceae</taxon>
        <taxon>Edaphobacter</taxon>
    </lineage>
</organism>
<dbReference type="PANTHER" id="PTHR23028">
    <property type="entry name" value="ACETYLTRANSFERASE"/>
    <property type="match status" value="1"/>
</dbReference>